<keyword evidence="2" id="KW-1185">Reference proteome</keyword>
<accession>Q1QRB5</accession>
<dbReference type="Proteomes" id="UP000001953">
    <property type="component" value="Chromosome"/>
</dbReference>
<dbReference type="KEGG" id="nha:Nham_0336"/>
<sequence>MRDIANNIGVDQTLSPVDYAATTKGTAVDLQGFNSAAVIVNTGAITTAGLYVVKVQESDTTTDGDFTDVVAGDLVGTLPASLAATSTYKQGYIGNKRYIRAVITKTSGTSIVAGAIVVKGNAADKPVA</sequence>
<dbReference type="eggNOG" id="ENOG5032EKQ">
    <property type="taxonomic scope" value="Bacteria"/>
</dbReference>
<evidence type="ECO:0000313" key="1">
    <source>
        <dbReference type="EMBL" id="ABE61232.1"/>
    </source>
</evidence>
<dbReference type="OrthoDB" id="5464931at2"/>
<name>Q1QRB5_NITHX</name>
<reference evidence="1 2" key="1">
    <citation type="submission" date="2006-03" db="EMBL/GenBank/DDBJ databases">
        <title>Complete sequence of chromosome of Nitrobacter hamburgensis X14.</title>
        <authorList>
            <consortium name="US DOE Joint Genome Institute"/>
            <person name="Copeland A."/>
            <person name="Lucas S."/>
            <person name="Lapidus A."/>
            <person name="Barry K."/>
            <person name="Detter J.C."/>
            <person name="Glavina del Rio T."/>
            <person name="Hammon N."/>
            <person name="Israni S."/>
            <person name="Dalin E."/>
            <person name="Tice H."/>
            <person name="Pitluck S."/>
            <person name="Chain P."/>
            <person name="Malfatti S."/>
            <person name="Shin M."/>
            <person name="Vergez L."/>
            <person name="Schmutz J."/>
            <person name="Larimer F."/>
            <person name="Land M."/>
            <person name="Hauser L."/>
            <person name="Kyrpides N."/>
            <person name="Ivanova N."/>
            <person name="Ward B."/>
            <person name="Arp D."/>
            <person name="Klotz M."/>
            <person name="Stein L."/>
            <person name="O'Mullan G."/>
            <person name="Starkenburg S."/>
            <person name="Sayavedra L."/>
            <person name="Poret-Peterson A.T."/>
            <person name="Gentry M.E."/>
            <person name="Bruce D."/>
            <person name="Richardson P."/>
        </authorList>
    </citation>
    <scope>NUCLEOTIDE SEQUENCE [LARGE SCALE GENOMIC DNA]</scope>
    <source>
        <strain evidence="2">DSM 10229 / NCIMB 13809 / X14</strain>
    </source>
</reference>
<dbReference type="HOGENOM" id="CLU_148545_0_0_5"/>
<gene>
    <name evidence="1" type="ordered locus">Nham_0336</name>
</gene>
<dbReference type="AlphaFoldDB" id="Q1QRB5"/>
<protein>
    <submittedName>
        <fullName evidence="1">Uncharacterized protein</fullName>
    </submittedName>
</protein>
<dbReference type="EMBL" id="CP000319">
    <property type="protein sequence ID" value="ABE61232.1"/>
    <property type="molecule type" value="Genomic_DNA"/>
</dbReference>
<proteinExistence type="predicted"/>
<organism evidence="1 2">
    <name type="scientific">Nitrobacter hamburgensis (strain DSM 10229 / NCIMB 13809 / X14)</name>
    <dbReference type="NCBI Taxonomy" id="323097"/>
    <lineage>
        <taxon>Bacteria</taxon>
        <taxon>Pseudomonadati</taxon>
        <taxon>Pseudomonadota</taxon>
        <taxon>Alphaproteobacteria</taxon>
        <taxon>Hyphomicrobiales</taxon>
        <taxon>Nitrobacteraceae</taxon>
        <taxon>Nitrobacter</taxon>
    </lineage>
</organism>
<evidence type="ECO:0000313" key="2">
    <source>
        <dbReference type="Proteomes" id="UP000001953"/>
    </source>
</evidence>
<dbReference type="STRING" id="323097.Nham_0336"/>
<dbReference type="RefSeq" id="WP_011508936.1">
    <property type="nucleotide sequence ID" value="NC_007964.1"/>
</dbReference>